<reference evidence="2 3" key="1">
    <citation type="submission" date="2016-03" db="EMBL/GenBank/DDBJ databases">
        <authorList>
            <person name="Ploux O."/>
        </authorList>
    </citation>
    <scope>NUCLEOTIDE SEQUENCE [LARGE SCALE GENOMIC DNA]</scope>
    <source>
        <strain evidence="2 3">R0</strain>
    </source>
</reference>
<proteinExistence type="predicted"/>
<evidence type="ECO:0000313" key="2">
    <source>
        <dbReference type="EMBL" id="KYG64845.1"/>
    </source>
</evidence>
<gene>
    <name evidence="2" type="ORF">AZI86_11625</name>
</gene>
<evidence type="ECO:0000313" key="3">
    <source>
        <dbReference type="Proteomes" id="UP000075320"/>
    </source>
</evidence>
<keyword evidence="3" id="KW-1185">Reference proteome</keyword>
<dbReference type="Proteomes" id="UP000075320">
    <property type="component" value="Unassembled WGS sequence"/>
</dbReference>
<name>A0A150WLZ1_BDEBC</name>
<feature type="chain" id="PRO_5007572901" evidence="1">
    <location>
        <begin position="20"/>
        <end position="340"/>
    </location>
</feature>
<sequence>MIRTSLSLISFLFSSFAFANGFVGNAGSGIAINGAIFVQDLYSVSAHLNPYIGPSVDLRLAGLKRFSFPVPEKLLLQKLTDLNKAVPRLGDVLILAMNEYDWILVDEELVLLNEGDDPVALPAGAERVQLANRLQGLIRINSHGWSKLDEANKVALLIHEAVYSLLTPNLIQGAQSARHLTGQFFLMTFSGSNLAKKIRETPDLLGLNIPTSKASSPGALVSTKIEVIKQDGTLKLSRLQQLYYKSYEKERFRRFLTADCQNSYEDLLAQEGKALALTFILSADYLKAKPYTYKVSENESQMAVNIDIIQSDTTFVTNLTKSVKDCVDFGEMGFVHTLSQ</sequence>
<dbReference type="AlphaFoldDB" id="A0A150WLZ1"/>
<feature type="signal peptide" evidence="1">
    <location>
        <begin position="1"/>
        <end position="19"/>
    </location>
</feature>
<accession>A0A150WLZ1</accession>
<comment type="caution">
    <text evidence="2">The sequence shown here is derived from an EMBL/GenBank/DDBJ whole genome shotgun (WGS) entry which is preliminary data.</text>
</comment>
<protein>
    <submittedName>
        <fullName evidence="2">Uncharacterized protein</fullName>
    </submittedName>
</protein>
<evidence type="ECO:0000256" key="1">
    <source>
        <dbReference type="SAM" id="SignalP"/>
    </source>
</evidence>
<keyword evidence="1" id="KW-0732">Signal</keyword>
<dbReference type="RefSeq" id="WP_061835356.1">
    <property type="nucleotide sequence ID" value="NZ_LUKE01000002.1"/>
</dbReference>
<organism evidence="2 3">
    <name type="scientific">Bdellovibrio bacteriovorus</name>
    <dbReference type="NCBI Taxonomy" id="959"/>
    <lineage>
        <taxon>Bacteria</taxon>
        <taxon>Pseudomonadati</taxon>
        <taxon>Bdellovibrionota</taxon>
        <taxon>Bdellovibrionia</taxon>
        <taxon>Bdellovibrionales</taxon>
        <taxon>Pseudobdellovibrionaceae</taxon>
        <taxon>Bdellovibrio</taxon>
    </lineage>
</organism>
<dbReference type="EMBL" id="LUKE01000002">
    <property type="protein sequence ID" value="KYG64845.1"/>
    <property type="molecule type" value="Genomic_DNA"/>
</dbReference>